<dbReference type="Gene3D" id="3.20.20.370">
    <property type="entry name" value="Glycoside hydrolase/deacetylase"/>
    <property type="match status" value="1"/>
</dbReference>
<dbReference type="CDD" id="cd10917">
    <property type="entry name" value="CE4_NodB_like_6s_7s"/>
    <property type="match status" value="1"/>
</dbReference>
<keyword evidence="1" id="KW-0479">Metal-binding</keyword>
<dbReference type="InterPro" id="IPR011330">
    <property type="entry name" value="Glyco_hydro/deAcase_b/a-brl"/>
</dbReference>
<dbReference type="SUPFAM" id="SSF88713">
    <property type="entry name" value="Glycoside hydrolase/deacetylase"/>
    <property type="match status" value="1"/>
</dbReference>
<accession>A0A4R4E7U4</accession>
<dbReference type="EMBL" id="SKFH01000001">
    <property type="protein sequence ID" value="TCZ74900.1"/>
    <property type="molecule type" value="Genomic_DNA"/>
</dbReference>
<dbReference type="PROSITE" id="PS51677">
    <property type="entry name" value="NODB"/>
    <property type="match status" value="1"/>
</dbReference>
<evidence type="ECO:0000256" key="1">
    <source>
        <dbReference type="ARBA" id="ARBA00022723"/>
    </source>
</evidence>
<dbReference type="GO" id="GO:0016020">
    <property type="term" value="C:membrane"/>
    <property type="evidence" value="ECO:0007669"/>
    <property type="project" value="TreeGrafter"/>
</dbReference>
<organism evidence="4 5">
    <name type="scientific">Flaviaesturariibacter aridisoli</name>
    <dbReference type="NCBI Taxonomy" id="2545761"/>
    <lineage>
        <taxon>Bacteria</taxon>
        <taxon>Pseudomonadati</taxon>
        <taxon>Bacteroidota</taxon>
        <taxon>Chitinophagia</taxon>
        <taxon>Chitinophagales</taxon>
        <taxon>Chitinophagaceae</taxon>
        <taxon>Flaviaestuariibacter</taxon>
    </lineage>
</organism>
<sequence length="218" mass="24295">MHRYFIKTPWLVKRLFSRYEWDAPAAGNTVYLTFDDGPHPVITPWVLDLLAEHGAKGTFFCIGKNVALHPGVFARITTEGHAVGNHTENHRNGWKTDTRDYLDNVRLAAARISSDLFRPPYGRIRAAQARGLAPAMGRPAPRVIMWDVLSADFDQSITPQECIANVLAHTVPGSIIVFHDSDKAWPNLKETLPVVLRSFREKGFQMKAIGPLSPEGGT</sequence>
<evidence type="ECO:0000313" key="5">
    <source>
        <dbReference type="Proteomes" id="UP000295164"/>
    </source>
</evidence>
<feature type="domain" description="NodB homology" evidence="3">
    <location>
        <begin position="28"/>
        <end position="118"/>
    </location>
</feature>
<dbReference type="PANTHER" id="PTHR10587">
    <property type="entry name" value="GLYCOSYL TRANSFERASE-RELATED"/>
    <property type="match status" value="1"/>
</dbReference>
<dbReference type="Proteomes" id="UP000295164">
    <property type="component" value="Unassembled WGS sequence"/>
</dbReference>
<dbReference type="OrthoDB" id="9812065at2"/>
<evidence type="ECO:0000256" key="2">
    <source>
        <dbReference type="ARBA" id="ARBA00022801"/>
    </source>
</evidence>
<name>A0A4R4E7U4_9BACT</name>
<evidence type="ECO:0000313" key="4">
    <source>
        <dbReference type="EMBL" id="TCZ74900.1"/>
    </source>
</evidence>
<evidence type="ECO:0000259" key="3">
    <source>
        <dbReference type="PROSITE" id="PS51677"/>
    </source>
</evidence>
<proteinExistence type="predicted"/>
<reference evidence="4 5" key="1">
    <citation type="submission" date="2019-03" db="EMBL/GenBank/DDBJ databases">
        <authorList>
            <person name="Kim M.K.M."/>
        </authorList>
    </citation>
    <scope>NUCLEOTIDE SEQUENCE [LARGE SCALE GENOMIC DNA]</scope>
    <source>
        <strain evidence="4 5">17J68-15</strain>
    </source>
</reference>
<keyword evidence="2" id="KW-0378">Hydrolase</keyword>
<dbReference type="PANTHER" id="PTHR10587:SF133">
    <property type="entry name" value="CHITIN DEACETYLASE 1-RELATED"/>
    <property type="match status" value="1"/>
</dbReference>
<dbReference type="InterPro" id="IPR002509">
    <property type="entry name" value="NODB_dom"/>
</dbReference>
<dbReference type="GO" id="GO:0046872">
    <property type="term" value="F:metal ion binding"/>
    <property type="evidence" value="ECO:0007669"/>
    <property type="project" value="UniProtKB-KW"/>
</dbReference>
<dbReference type="AlphaFoldDB" id="A0A4R4E7U4"/>
<dbReference type="GO" id="GO:0016810">
    <property type="term" value="F:hydrolase activity, acting on carbon-nitrogen (but not peptide) bonds"/>
    <property type="evidence" value="ECO:0007669"/>
    <property type="project" value="InterPro"/>
</dbReference>
<dbReference type="GO" id="GO:0005975">
    <property type="term" value="P:carbohydrate metabolic process"/>
    <property type="evidence" value="ECO:0007669"/>
    <property type="project" value="InterPro"/>
</dbReference>
<dbReference type="InterPro" id="IPR050248">
    <property type="entry name" value="Polysacc_deacetylase_ArnD"/>
</dbReference>
<dbReference type="Pfam" id="PF01522">
    <property type="entry name" value="Polysacc_deac_1"/>
    <property type="match status" value="1"/>
</dbReference>
<protein>
    <submittedName>
        <fullName evidence="4">Polysaccharide deacetylase family protein</fullName>
    </submittedName>
</protein>
<keyword evidence="5" id="KW-1185">Reference proteome</keyword>
<comment type="caution">
    <text evidence="4">The sequence shown here is derived from an EMBL/GenBank/DDBJ whole genome shotgun (WGS) entry which is preliminary data.</text>
</comment>
<dbReference type="RefSeq" id="WP_131850255.1">
    <property type="nucleotide sequence ID" value="NZ_SKFH01000001.1"/>
</dbReference>
<gene>
    <name evidence="4" type="ORF">E0486_00925</name>
</gene>